<evidence type="ECO:0000313" key="1">
    <source>
        <dbReference type="EMBL" id="PIY69226.1"/>
    </source>
</evidence>
<dbReference type="Proteomes" id="UP000230108">
    <property type="component" value="Unassembled WGS sequence"/>
</dbReference>
<dbReference type="EMBL" id="PFLF01000042">
    <property type="protein sequence ID" value="PIY69226.1"/>
    <property type="molecule type" value="Genomic_DNA"/>
</dbReference>
<dbReference type="InterPro" id="IPR029044">
    <property type="entry name" value="Nucleotide-diphossugar_trans"/>
</dbReference>
<accession>A0A2M7QDD1</accession>
<comment type="caution">
    <text evidence="1">The sequence shown here is derived from an EMBL/GenBank/DDBJ whole genome shotgun (WGS) entry which is preliminary data.</text>
</comment>
<organism evidence="1 2">
    <name type="scientific">Candidatus Roizmanbacteria bacterium CG_4_10_14_0_8_um_filter_39_9</name>
    <dbReference type="NCBI Taxonomy" id="1974829"/>
    <lineage>
        <taxon>Bacteria</taxon>
        <taxon>Candidatus Roizmaniibacteriota</taxon>
    </lineage>
</organism>
<sequence>MKTPIVFIIFNRPTLTQKVFNEIKKAKPAQLFIISDGPRNEKERELINETRKIIDRIDWKCEVYKKYSETNLGCKISVSSGLDWVFSKVDQAIILEDDCVPDQSFFPYCEELLERYRNNKKIMMVSGDNFFKTSSEFSYNFCHHSLIWGWATWRRSWVLYKKACLLPVEKLEENRSEFQTLVSGRRLDAIKKTIEGKIDTWDYMWQYAMLLCKGLCIYPSVNLVRNIGFGNGATHTKYKTFHSKLSQSAIQFPLVHPNRITPNISFDSAISKTYHPFYSLIDVISHFFQ</sequence>
<dbReference type="Gene3D" id="3.90.550.10">
    <property type="entry name" value="Spore Coat Polysaccharide Biosynthesis Protein SpsA, Chain A"/>
    <property type="match status" value="1"/>
</dbReference>
<gene>
    <name evidence="1" type="ORF">COY90_01700</name>
</gene>
<name>A0A2M7QDD1_9BACT</name>
<proteinExistence type="predicted"/>
<dbReference type="AlphaFoldDB" id="A0A2M7QDD1"/>
<protein>
    <submittedName>
        <fullName evidence="1">Hemolytic protein HlpA-like protein</fullName>
    </submittedName>
</protein>
<evidence type="ECO:0000313" key="2">
    <source>
        <dbReference type="Proteomes" id="UP000230108"/>
    </source>
</evidence>
<dbReference type="SUPFAM" id="SSF53448">
    <property type="entry name" value="Nucleotide-diphospho-sugar transferases"/>
    <property type="match status" value="1"/>
</dbReference>
<reference evidence="2" key="1">
    <citation type="submission" date="2017-09" db="EMBL/GenBank/DDBJ databases">
        <title>Depth-based differentiation of microbial function through sediment-hosted aquifers and enrichment of novel symbionts in the deep terrestrial subsurface.</title>
        <authorList>
            <person name="Probst A.J."/>
            <person name="Ladd B."/>
            <person name="Jarett J.K."/>
            <person name="Geller-Mcgrath D.E."/>
            <person name="Sieber C.M.K."/>
            <person name="Emerson J.B."/>
            <person name="Anantharaman K."/>
            <person name="Thomas B.C."/>
            <person name="Malmstrom R."/>
            <person name="Stieglmeier M."/>
            <person name="Klingl A."/>
            <person name="Woyke T."/>
            <person name="Ryan C.M."/>
            <person name="Banfield J.F."/>
        </authorList>
    </citation>
    <scope>NUCLEOTIDE SEQUENCE [LARGE SCALE GENOMIC DNA]</scope>
</reference>